<evidence type="ECO:0000256" key="11">
    <source>
        <dbReference type="SAM" id="MobiDB-lite"/>
    </source>
</evidence>
<dbReference type="STRING" id="41047.A0A397GFD7"/>
<comment type="similarity">
    <text evidence="2 10">Belongs to the peptidase A1 family.</text>
</comment>
<organism evidence="14 15">
    <name type="scientific">Aspergillus thermomutatus</name>
    <name type="common">Neosartorya pseudofischeri</name>
    <dbReference type="NCBI Taxonomy" id="41047"/>
    <lineage>
        <taxon>Eukaryota</taxon>
        <taxon>Fungi</taxon>
        <taxon>Dikarya</taxon>
        <taxon>Ascomycota</taxon>
        <taxon>Pezizomycotina</taxon>
        <taxon>Eurotiomycetes</taxon>
        <taxon>Eurotiomycetidae</taxon>
        <taxon>Eurotiales</taxon>
        <taxon>Aspergillaceae</taxon>
        <taxon>Aspergillus</taxon>
        <taxon>Aspergillus subgen. Fumigati</taxon>
    </lineage>
</organism>
<evidence type="ECO:0000256" key="3">
    <source>
        <dbReference type="ARBA" id="ARBA00022622"/>
    </source>
</evidence>
<feature type="disulfide bond" evidence="9">
    <location>
        <begin position="310"/>
        <end position="349"/>
    </location>
</feature>
<evidence type="ECO:0000256" key="10">
    <source>
        <dbReference type="RuleBase" id="RU000454"/>
    </source>
</evidence>
<dbReference type="PROSITE" id="PS00141">
    <property type="entry name" value="ASP_PROTEASE"/>
    <property type="match status" value="1"/>
</dbReference>
<evidence type="ECO:0000256" key="7">
    <source>
        <dbReference type="ARBA" id="ARBA00022801"/>
    </source>
</evidence>
<dbReference type="Proteomes" id="UP000215305">
    <property type="component" value="Unassembled WGS sequence"/>
</dbReference>
<feature type="active site" evidence="8">
    <location>
        <position position="80"/>
    </location>
</feature>
<keyword evidence="15" id="KW-1185">Reference proteome</keyword>
<name>A0A397GFD7_ASPTH</name>
<keyword evidence="3" id="KW-0336">GPI-anchor</keyword>
<keyword evidence="3" id="KW-0325">Glycoprotein</keyword>
<dbReference type="GO" id="GO:0098552">
    <property type="term" value="C:side of membrane"/>
    <property type="evidence" value="ECO:0007669"/>
    <property type="project" value="UniProtKB-KW"/>
</dbReference>
<dbReference type="PROSITE" id="PS51767">
    <property type="entry name" value="PEPTIDASE_A1"/>
    <property type="match status" value="1"/>
</dbReference>
<evidence type="ECO:0000256" key="9">
    <source>
        <dbReference type="PIRSR" id="PIRSR601461-2"/>
    </source>
</evidence>
<evidence type="ECO:0000256" key="6">
    <source>
        <dbReference type="ARBA" id="ARBA00022750"/>
    </source>
</evidence>
<feature type="region of interest" description="Disordered" evidence="11">
    <location>
        <begin position="442"/>
        <end position="477"/>
    </location>
</feature>
<keyword evidence="5 12" id="KW-0732">Signal</keyword>
<dbReference type="PANTHER" id="PTHR47966">
    <property type="entry name" value="BETA-SITE APP-CLEAVING ENZYME, ISOFORM A-RELATED"/>
    <property type="match status" value="1"/>
</dbReference>
<feature type="compositionally biased region" description="Low complexity" evidence="11">
    <location>
        <begin position="442"/>
        <end position="476"/>
    </location>
</feature>
<gene>
    <name evidence="14" type="ORF">CDV56_101438</name>
</gene>
<evidence type="ECO:0000313" key="14">
    <source>
        <dbReference type="EMBL" id="RHZ49177.1"/>
    </source>
</evidence>
<feature type="active site" evidence="8">
    <location>
        <position position="275"/>
    </location>
</feature>
<dbReference type="PANTHER" id="PTHR47966:SF65">
    <property type="entry name" value="ASPARTIC-TYPE ENDOPEPTIDASE"/>
    <property type="match status" value="1"/>
</dbReference>
<dbReference type="AlphaFoldDB" id="A0A397GFD7"/>
<dbReference type="GO" id="GO:0006508">
    <property type="term" value="P:proteolysis"/>
    <property type="evidence" value="ECO:0007669"/>
    <property type="project" value="UniProtKB-KW"/>
</dbReference>
<proteinExistence type="inferred from homology"/>
<dbReference type="InterPro" id="IPR033876">
    <property type="entry name" value="SAP-like"/>
</dbReference>
<evidence type="ECO:0000259" key="13">
    <source>
        <dbReference type="PROSITE" id="PS51767"/>
    </source>
</evidence>
<dbReference type="OrthoDB" id="771136at2759"/>
<keyword evidence="3" id="KW-0449">Lipoprotein</keyword>
<comment type="subcellular location">
    <subcellularLocation>
        <location evidence="1">Cell membrane</location>
        <topology evidence="1">Lipid-anchor</topology>
        <topology evidence="1">GPI-anchor</topology>
    </subcellularLocation>
</comment>
<evidence type="ECO:0000256" key="1">
    <source>
        <dbReference type="ARBA" id="ARBA00004609"/>
    </source>
</evidence>
<dbReference type="SUPFAM" id="SSF50630">
    <property type="entry name" value="Acid proteases"/>
    <property type="match status" value="1"/>
</dbReference>
<protein>
    <recommendedName>
        <fullName evidence="13">Peptidase A1 domain-containing protein</fullName>
    </recommendedName>
</protein>
<reference evidence="14" key="1">
    <citation type="submission" date="2018-08" db="EMBL/GenBank/DDBJ databases">
        <title>Draft genome sequence of azole-resistant Aspergillus thermomutatus (Neosartorya pseudofischeri) strain HMR AF 39, isolated from a human nasal aspirate.</title>
        <authorList>
            <person name="Parent-Michaud M."/>
            <person name="Dufresne P.J."/>
            <person name="Fournier E."/>
            <person name="Martineau C."/>
            <person name="Moreira S."/>
            <person name="Perkins V."/>
            <person name="De Repentigny L."/>
            <person name="Dufresne S.F."/>
        </authorList>
    </citation>
    <scope>NUCLEOTIDE SEQUENCE [LARGE SCALE GENOMIC DNA]</scope>
    <source>
        <strain evidence="14">HMR AF 39</strain>
    </source>
</reference>
<keyword evidence="6 10" id="KW-0064">Aspartyl protease</keyword>
<evidence type="ECO:0000256" key="4">
    <source>
        <dbReference type="ARBA" id="ARBA00022670"/>
    </source>
</evidence>
<dbReference type="InterPro" id="IPR001461">
    <property type="entry name" value="Aspartic_peptidase_A1"/>
</dbReference>
<dbReference type="Pfam" id="PF00026">
    <property type="entry name" value="Asp"/>
    <property type="match status" value="1"/>
</dbReference>
<dbReference type="CDD" id="cd05474">
    <property type="entry name" value="SAP_like"/>
    <property type="match status" value="1"/>
</dbReference>
<dbReference type="GO" id="GO:0004190">
    <property type="term" value="F:aspartic-type endopeptidase activity"/>
    <property type="evidence" value="ECO:0007669"/>
    <property type="project" value="UniProtKB-KW"/>
</dbReference>
<dbReference type="PRINTS" id="PR00792">
    <property type="entry name" value="PEPSIN"/>
</dbReference>
<evidence type="ECO:0000256" key="8">
    <source>
        <dbReference type="PIRSR" id="PIRSR601461-1"/>
    </source>
</evidence>
<dbReference type="Gene3D" id="2.40.70.10">
    <property type="entry name" value="Acid Proteases"/>
    <property type="match status" value="2"/>
</dbReference>
<evidence type="ECO:0000256" key="2">
    <source>
        <dbReference type="ARBA" id="ARBA00007447"/>
    </source>
</evidence>
<accession>A0A397GFD7</accession>
<dbReference type="RefSeq" id="XP_026612247.1">
    <property type="nucleotide sequence ID" value="XM_026755057.1"/>
</dbReference>
<sequence>MKGFSLALALTAGSTVSALSLHRRDVPAVVEFPIEHRRNAESLQKRDHTVEVSLHNTVMGYYMLNLTLGDPGQAFSLALDTGSSDTWVNTAKSELCSANDHPCNAYGVYNASGSSGYKTVGTRMNATYAGGSSIEGPYVTDKLTIGNAKVDDFQFAVAENTTMAMGIAGVGYRINEYQASHDSKIYANLPQALVDSGAIKSSAYSLWLNDLNANTGSILFGGVNKAKYTGDLQTLPIVPVKGRYTSLALALTGVTVEGKDTNSYTDTLPLAVSLDTGSIFTMLPEDLVDKIYNDLGAKYMEKERVAYIDCEMMNKDYNVTYTFSGVSITVGMNELVLNYVYPDFPDGTCLFGLVPSAEGVNLMGDTFLRSAYVVYDLANNEISLAATNFHPGNDDIHEIGTGDDSVPGATRVKSAVSSATGNGVESATASAVVVTVTGHTAGATTTGATEPAATGTDAGKTAAGGATSTSSKGAGALPTSHSGYLLAGLAGLLLV</sequence>
<keyword evidence="3" id="KW-0472">Membrane</keyword>
<feature type="domain" description="Peptidase A1" evidence="13">
    <location>
        <begin position="62"/>
        <end position="385"/>
    </location>
</feature>
<dbReference type="InterPro" id="IPR033121">
    <property type="entry name" value="PEPTIDASE_A1"/>
</dbReference>
<evidence type="ECO:0000256" key="12">
    <source>
        <dbReference type="SAM" id="SignalP"/>
    </source>
</evidence>
<keyword evidence="4 10" id="KW-0645">Protease</keyword>
<dbReference type="VEuPathDB" id="FungiDB:CDV56_101438"/>
<dbReference type="EMBL" id="NKHU02000183">
    <property type="protein sequence ID" value="RHZ49177.1"/>
    <property type="molecule type" value="Genomic_DNA"/>
</dbReference>
<feature type="signal peptide" evidence="12">
    <location>
        <begin position="1"/>
        <end position="18"/>
    </location>
</feature>
<evidence type="ECO:0000313" key="15">
    <source>
        <dbReference type="Proteomes" id="UP000215305"/>
    </source>
</evidence>
<dbReference type="GeneID" id="38123412"/>
<dbReference type="GO" id="GO:0005886">
    <property type="term" value="C:plasma membrane"/>
    <property type="evidence" value="ECO:0007669"/>
    <property type="project" value="UniProtKB-SubCell"/>
</dbReference>
<comment type="caution">
    <text evidence="14">The sequence shown here is derived from an EMBL/GenBank/DDBJ whole genome shotgun (WGS) entry which is preliminary data.</text>
</comment>
<feature type="chain" id="PRO_5017203699" description="Peptidase A1 domain-containing protein" evidence="12">
    <location>
        <begin position="19"/>
        <end position="495"/>
    </location>
</feature>
<evidence type="ECO:0000256" key="5">
    <source>
        <dbReference type="ARBA" id="ARBA00022729"/>
    </source>
</evidence>
<dbReference type="InterPro" id="IPR001969">
    <property type="entry name" value="Aspartic_peptidase_AS"/>
</dbReference>
<dbReference type="InterPro" id="IPR021109">
    <property type="entry name" value="Peptidase_aspartic_dom_sf"/>
</dbReference>
<keyword evidence="7 10" id="KW-0378">Hydrolase</keyword>
<keyword evidence="9" id="KW-1015">Disulfide bond</keyword>